<dbReference type="EMBL" id="PGOL01007880">
    <property type="protein sequence ID" value="PKI32285.1"/>
    <property type="molecule type" value="Genomic_DNA"/>
</dbReference>
<keyword evidence="2" id="KW-1185">Reference proteome</keyword>
<evidence type="ECO:0000313" key="1">
    <source>
        <dbReference type="EMBL" id="PKI32285.1"/>
    </source>
</evidence>
<dbReference type="AlphaFoldDB" id="A0A2I0HKQ4"/>
<evidence type="ECO:0000313" key="2">
    <source>
        <dbReference type="Proteomes" id="UP000233551"/>
    </source>
</evidence>
<sequence length="127" mass="13993">MPRSKGIKMVQQLEIATGISLEKDDVESLFPLDEEAGPVSIAALEVLTDLDSDFSKLEFDSFYMAAEVTREVNPVNFIPHVSVSIYSSKYAKPIEVIAFLDIGAAQIIMNLEVFSKDCCKPSQARCS</sequence>
<comment type="caution">
    <text evidence="1">The sequence shown here is derived from an EMBL/GenBank/DDBJ whole genome shotgun (WGS) entry which is preliminary data.</text>
</comment>
<protein>
    <submittedName>
        <fullName evidence="1">Uncharacterized protein</fullName>
    </submittedName>
</protein>
<dbReference type="Proteomes" id="UP000233551">
    <property type="component" value="Unassembled WGS sequence"/>
</dbReference>
<proteinExistence type="predicted"/>
<name>A0A2I0HKQ4_PUNGR</name>
<reference evidence="1 2" key="1">
    <citation type="submission" date="2017-11" db="EMBL/GenBank/DDBJ databases">
        <title>De-novo sequencing of pomegranate (Punica granatum L.) genome.</title>
        <authorList>
            <person name="Akparov Z."/>
            <person name="Amiraslanov A."/>
            <person name="Hajiyeva S."/>
            <person name="Abbasov M."/>
            <person name="Kaur K."/>
            <person name="Hamwieh A."/>
            <person name="Solovyev V."/>
            <person name="Salamov A."/>
            <person name="Braich B."/>
            <person name="Kosarev P."/>
            <person name="Mahmoud A."/>
            <person name="Hajiyev E."/>
            <person name="Babayeva S."/>
            <person name="Izzatullayeva V."/>
            <person name="Mammadov A."/>
            <person name="Mammadov A."/>
            <person name="Sharifova S."/>
            <person name="Ojaghi J."/>
            <person name="Eynullazada K."/>
            <person name="Bayramov B."/>
            <person name="Abdulazimova A."/>
            <person name="Shahmuradov I."/>
        </authorList>
    </citation>
    <scope>NUCLEOTIDE SEQUENCE [LARGE SCALE GENOMIC DNA]</scope>
    <source>
        <strain evidence="2">cv. AG2017</strain>
        <tissue evidence="1">Leaf</tissue>
    </source>
</reference>
<gene>
    <name evidence="1" type="ORF">CRG98_047324</name>
</gene>
<accession>A0A2I0HKQ4</accession>
<organism evidence="1 2">
    <name type="scientific">Punica granatum</name>
    <name type="common">Pomegranate</name>
    <dbReference type="NCBI Taxonomy" id="22663"/>
    <lineage>
        <taxon>Eukaryota</taxon>
        <taxon>Viridiplantae</taxon>
        <taxon>Streptophyta</taxon>
        <taxon>Embryophyta</taxon>
        <taxon>Tracheophyta</taxon>
        <taxon>Spermatophyta</taxon>
        <taxon>Magnoliopsida</taxon>
        <taxon>eudicotyledons</taxon>
        <taxon>Gunneridae</taxon>
        <taxon>Pentapetalae</taxon>
        <taxon>rosids</taxon>
        <taxon>malvids</taxon>
        <taxon>Myrtales</taxon>
        <taxon>Lythraceae</taxon>
        <taxon>Punica</taxon>
    </lineage>
</organism>